<evidence type="ECO:0000256" key="1">
    <source>
        <dbReference type="ARBA" id="ARBA00003416"/>
    </source>
</evidence>
<evidence type="ECO:0000256" key="2">
    <source>
        <dbReference type="ARBA" id="ARBA00009840"/>
    </source>
</evidence>
<dbReference type="PANTHER" id="PTHR30563:SF0">
    <property type="entry name" value="DNA RECOMBINATION PROTEIN RMUC"/>
    <property type="match status" value="1"/>
</dbReference>
<keyword evidence="6" id="KW-0472">Membrane</keyword>
<evidence type="ECO:0000313" key="8">
    <source>
        <dbReference type="Proteomes" id="UP000029878"/>
    </source>
</evidence>
<sequence>MESLYIINACYICIIICLLIVLFLYRKKIRALRIKEALNEQAALLTNKHFEEKMQDMQHTLMLNKNEYLTQLELIKKEYALNLANALQEQEKTLQLQYAQKQELMQEILQTNQEKHSALMTQRFYEISEQLLEEKNRQFQEKQTDSLKPLCDEIMRFKTEIAQHTKENHERNIALNAEIKHLREASLQISADANNLANAMRGDSKLQGQWGEVILERLLETSGLQKGREYYTQVHVKNEAKEILRPDVVIQLPNNRFVVVDSKVSLKAYEQFFNAKDSKETYLQAHLESVKNHIKSLSIKQYQHYIEGGQLDFVIMFMPLEGAYSAVLQHNMQLFLDSYNKGIILAAPTTLMVILRLIHHIWSNEAKDKNITKILQECVKLIKKFDGFTESMEKINRALETAQNAYEKAEIQVKGRGSLGSYIRNLDTYMSQITIDTKSQMHTTNNKGLEAEKDDNMLNISQHEQIAL</sequence>
<keyword evidence="3 5" id="KW-0175">Coiled coil</keyword>
<reference evidence="7 8" key="1">
    <citation type="journal article" date="2014" name="Genome Announc.">
        <title>Draft genome sequences of eight enterohepatic helicobacter species isolated from both laboratory and wild rodents.</title>
        <authorList>
            <person name="Sheh A."/>
            <person name="Shen Z."/>
            <person name="Fox J.G."/>
        </authorList>
    </citation>
    <scope>NUCLEOTIDE SEQUENCE [LARGE SCALE GENOMIC DNA]</scope>
    <source>
        <strain evidence="7 8">ATCC 700114</strain>
    </source>
</reference>
<feature type="coiled-coil region" evidence="5">
    <location>
        <begin position="69"/>
        <end position="145"/>
    </location>
</feature>
<comment type="similarity">
    <text evidence="2">Belongs to the RmuC family.</text>
</comment>
<keyword evidence="6" id="KW-0812">Transmembrane</keyword>
<keyword evidence="6" id="KW-1133">Transmembrane helix</keyword>
<evidence type="ECO:0000313" key="7">
    <source>
        <dbReference type="EMBL" id="TLD83801.1"/>
    </source>
</evidence>
<evidence type="ECO:0000256" key="6">
    <source>
        <dbReference type="SAM" id="Phobius"/>
    </source>
</evidence>
<dbReference type="AlphaFoldDB" id="A0A4U8SCR3"/>
<organism evidence="7 8">
    <name type="scientific">Helicobacter trogontum</name>
    <dbReference type="NCBI Taxonomy" id="50960"/>
    <lineage>
        <taxon>Bacteria</taxon>
        <taxon>Pseudomonadati</taxon>
        <taxon>Campylobacterota</taxon>
        <taxon>Epsilonproteobacteria</taxon>
        <taxon>Campylobacterales</taxon>
        <taxon>Helicobacteraceae</taxon>
        <taxon>Helicobacter</taxon>
    </lineage>
</organism>
<dbReference type="GO" id="GO:0006310">
    <property type="term" value="P:DNA recombination"/>
    <property type="evidence" value="ECO:0007669"/>
    <property type="project" value="UniProtKB-KW"/>
</dbReference>
<dbReference type="InterPro" id="IPR003798">
    <property type="entry name" value="DNA_recombination_RmuC"/>
</dbReference>
<evidence type="ECO:0000256" key="4">
    <source>
        <dbReference type="ARBA" id="ARBA00023172"/>
    </source>
</evidence>
<dbReference type="RefSeq" id="WP_034345275.1">
    <property type="nucleotide sequence ID" value="NZ_FZNG01000016.1"/>
</dbReference>
<evidence type="ECO:0000256" key="5">
    <source>
        <dbReference type="SAM" id="Coils"/>
    </source>
</evidence>
<dbReference type="OrthoDB" id="9765111at2"/>
<dbReference type="EMBL" id="JRPL02000005">
    <property type="protein sequence ID" value="TLD83801.1"/>
    <property type="molecule type" value="Genomic_DNA"/>
</dbReference>
<dbReference type="Pfam" id="PF02646">
    <property type="entry name" value="RmuC"/>
    <property type="match status" value="1"/>
</dbReference>
<feature type="transmembrane region" description="Helical" evidence="6">
    <location>
        <begin position="6"/>
        <end position="25"/>
    </location>
</feature>
<keyword evidence="4" id="KW-0233">DNA recombination</keyword>
<protein>
    <submittedName>
        <fullName evidence="7">DNA recombination protein RmuC</fullName>
    </submittedName>
</protein>
<dbReference type="Proteomes" id="UP000029878">
    <property type="component" value="Unassembled WGS sequence"/>
</dbReference>
<accession>A0A4U8SCR3</accession>
<comment type="caution">
    <text evidence="7">The sequence shown here is derived from an EMBL/GenBank/DDBJ whole genome shotgun (WGS) entry which is preliminary data.</text>
</comment>
<gene>
    <name evidence="7" type="primary">rmuC</name>
    <name evidence="7" type="ORF">LS81_003395</name>
</gene>
<proteinExistence type="inferred from homology"/>
<name>A0A4U8SCR3_9HELI</name>
<evidence type="ECO:0000256" key="3">
    <source>
        <dbReference type="ARBA" id="ARBA00023054"/>
    </source>
</evidence>
<comment type="function">
    <text evidence="1">Involved in DNA recombination.</text>
</comment>
<dbReference type="PANTHER" id="PTHR30563">
    <property type="entry name" value="DNA RECOMBINATION PROTEIN RMUC"/>
    <property type="match status" value="1"/>
</dbReference>